<dbReference type="InterPro" id="IPR006103">
    <property type="entry name" value="Glyco_hydro_2_cat"/>
</dbReference>
<evidence type="ECO:0000259" key="7">
    <source>
        <dbReference type="Pfam" id="PF22666"/>
    </source>
</evidence>
<dbReference type="Pfam" id="PF22666">
    <property type="entry name" value="Glyco_hydro_2_N2"/>
    <property type="match status" value="1"/>
</dbReference>
<feature type="signal peptide" evidence="4">
    <location>
        <begin position="1"/>
        <end position="18"/>
    </location>
</feature>
<evidence type="ECO:0000256" key="4">
    <source>
        <dbReference type="SAM" id="SignalP"/>
    </source>
</evidence>
<dbReference type="InterPro" id="IPR036156">
    <property type="entry name" value="Beta-gal/glucu_dom_sf"/>
</dbReference>
<organism evidence="8 9">
    <name type="scientific">Pontiella sulfatireligans</name>
    <dbReference type="NCBI Taxonomy" id="2750658"/>
    <lineage>
        <taxon>Bacteria</taxon>
        <taxon>Pseudomonadati</taxon>
        <taxon>Kiritimatiellota</taxon>
        <taxon>Kiritimatiellia</taxon>
        <taxon>Kiritimatiellales</taxon>
        <taxon>Pontiellaceae</taxon>
        <taxon>Pontiella</taxon>
    </lineage>
</organism>
<dbReference type="SUPFAM" id="SSF49785">
    <property type="entry name" value="Galactose-binding domain-like"/>
    <property type="match status" value="2"/>
</dbReference>
<dbReference type="EMBL" id="CAAHFH010000002">
    <property type="protein sequence ID" value="VGO21988.1"/>
    <property type="molecule type" value="Genomic_DNA"/>
</dbReference>
<dbReference type="Gene3D" id="2.60.120.560">
    <property type="entry name" value="Exo-inulinase, domain 1"/>
    <property type="match status" value="1"/>
</dbReference>
<reference evidence="8 9" key="1">
    <citation type="submission" date="2019-04" db="EMBL/GenBank/DDBJ databases">
        <authorList>
            <person name="Van Vliet M D."/>
        </authorList>
    </citation>
    <scope>NUCLEOTIDE SEQUENCE [LARGE SCALE GENOMIC DNA]</scope>
    <source>
        <strain evidence="8 9">F21</strain>
    </source>
</reference>
<keyword evidence="2" id="KW-0378">Hydrolase</keyword>
<dbReference type="Gene3D" id="3.20.20.80">
    <property type="entry name" value="Glycosidases"/>
    <property type="match status" value="1"/>
</dbReference>
<dbReference type="InterPro" id="IPR054593">
    <property type="entry name" value="Beta-mannosidase-like_N2"/>
</dbReference>
<dbReference type="Gene3D" id="2.60.120.430">
    <property type="entry name" value="Galactose-binding lectin"/>
    <property type="match status" value="1"/>
</dbReference>
<proteinExistence type="inferred from homology"/>
<dbReference type="GO" id="GO:0004553">
    <property type="term" value="F:hydrolase activity, hydrolyzing O-glycosyl compounds"/>
    <property type="evidence" value="ECO:0007669"/>
    <property type="project" value="InterPro"/>
</dbReference>
<feature type="domain" description="Beta-mannosidase-like galactose-binding" evidence="7">
    <location>
        <begin position="491"/>
        <end position="574"/>
    </location>
</feature>
<keyword evidence="3" id="KW-0326">Glycosidase</keyword>
<name>A0A6C2UP64_9BACT</name>
<dbReference type="InterPro" id="IPR017853">
    <property type="entry name" value="GH"/>
</dbReference>
<protein>
    <submittedName>
        <fullName evidence="8">Beta-galactosidase</fullName>
    </submittedName>
</protein>
<dbReference type="Gene3D" id="2.60.120.260">
    <property type="entry name" value="Galactose-binding domain-like"/>
    <property type="match status" value="1"/>
</dbReference>
<feature type="domain" description="Glycoside hydrolase family 2 catalytic" evidence="6">
    <location>
        <begin position="749"/>
        <end position="909"/>
    </location>
</feature>
<comment type="similarity">
    <text evidence="1">Belongs to the glycosyl hydrolase 2 family.</text>
</comment>
<dbReference type="GO" id="GO:0005975">
    <property type="term" value="P:carbohydrate metabolic process"/>
    <property type="evidence" value="ECO:0007669"/>
    <property type="project" value="InterPro"/>
</dbReference>
<dbReference type="Gene3D" id="2.60.40.10">
    <property type="entry name" value="Immunoglobulins"/>
    <property type="match status" value="1"/>
</dbReference>
<dbReference type="InterPro" id="IPR006102">
    <property type="entry name" value="Ig-like_GH2"/>
</dbReference>
<gene>
    <name evidence="8" type="primary">lacZ_12</name>
    <name evidence="8" type="ORF">SCARR_04068</name>
</gene>
<feature type="domain" description="Glycoside hydrolase family 2 immunoglobulin-like beta-sandwich" evidence="5">
    <location>
        <begin position="641"/>
        <end position="747"/>
    </location>
</feature>
<dbReference type="Pfam" id="PF00703">
    <property type="entry name" value="Glyco_hydro_2"/>
    <property type="match status" value="1"/>
</dbReference>
<dbReference type="SUPFAM" id="SSF49303">
    <property type="entry name" value="beta-Galactosidase/glucuronidase domain"/>
    <property type="match status" value="1"/>
</dbReference>
<evidence type="ECO:0000259" key="5">
    <source>
        <dbReference type="Pfam" id="PF00703"/>
    </source>
</evidence>
<dbReference type="PANTHER" id="PTHR42732:SF1">
    <property type="entry name" value="BETA-MANNOSIDASE"/>
    <property type="match status" value="1"/>
</dbReference>
<dbReference type="SUPFAM" id="SSF51445">
    <property type="entry name" value="(Trans)glycosidases"/>
    <property type="match status" value="1"/>
</dbReference>
<dbReference type="Proteomes" id="UP000346198">
    <property type="component" value="Unassembled WGS sequence"/>
</dbReference>
<dbReference type="InterPro" id="IPR008979">
    <property type="entry name" value="Galactose-bd-like_sf"/>
</dbReference>
<evidence type="ECO:0000256" key="2">
    <source>
        <dbReference type="ARBA" id="ARBA00022801"/>
    </source>
</evidence>
<dbReference type="InterPro" id="IPR013783">
    <property type="entry name" value="Ig-like_fold"/>
</dbReference>
<dbReference type="RefSeq" id="WP_136063410.1">
    <property type="nucleotide sequence ID" value="NZ_CAAHFH010000002.1"/>
</dbReference>
<keyword evidence="4" id="KW-0732">Signal</keyword>
<evidence type="ECO:0000256" key="3">
    <source>
        <dbReference type="ARBA" id="ARBA00023295"/>
    </source>
</evidence>
<evidence type="ECO:0000313" key="9">
    <source>
        <dbReference type="Proteomes" id="UP000346198"/>
    </source>
</evidence>
<keyword evidence="9" id="KW-1185">Reference proteome</keyword>
<sequence length="1400" mass="157171">MKKVLLAVIIGMAFSVQAGSISSGAVKINFQPANVETPAGWLADSGKLYSEARGYGWDKNLGTRERKKSSDKLFDTLAGVMHGQTEAIFMMDQPNGEYLLSVQLGDSGYSSDFSLFVQEGKTAVAAEKTLPGKFHVVKTLVTVKDGKLNVRFVRNGTPGVSINWLALEKKGSVDSALWTKLSGELKGKQAVAFAAFEESFDADTLSDGTWARFGRGEFAVRDGVLSVTDGWVAGGDPEWNSYAMEFRARAPQSARQVQIWAGVRHHNRDYRYVVALRGGNNNQVYLARYGAEGLDEILGVEPLDFTPAPGTWYTMKVVVAGTKIAVYLGDEKEPRILANDAGAPFKSGGISLGGSYLPTEFDWVKVSPVEPSALDSVSVRKADGLSAEEKAHKRVMQRAAYRPFYVPNLYKQRNEFSLAGDWLFIPEQEANGNVAAIDYDDSKAHVIDVPNFWVPFAAWLEGENINGTTMNKGQNDKLHRLEKKRCANYTFDALNTQSAWYRHAIDFPEDIGTKEVVLDFQAIGLISTIYFNGEKIQDHIGMFSPQKINVTDRVKPGRNVVAIQVWRQWKDELSDEVSATIDDNYAAAWNIIAEEKKGKLLDLGKSQRAEKLMDKHIPRAFFHGAPAGIWRDVTLMITDKVKVEDFYFKPALDGAEIDVTYANYSAKAQDLTLSYEIKNKVSGKLLCCGVVEQRNLAADETRNVTFNTPTVSPELWGPGTPNLYTISFKVTQNHDLLDRLTDQVGFRTIEVSGDQLLLNGKPFWVRGANHMPGHMRPYDEKLAKKFMQLALEHNVIATRTHACPYSDQWMDAADEIGVMVSFEGPYPWLMLRDTPSDEAIEIWKREMGALVKANRNRPSVFLWTMNNEMKFYMKDGTDEEITEKGRILTEGIDVVRKLDPTRPVIADSAYNRNHAKWTGRYERIIQKHNLDDGDIDDPHGYWNWYNESFFMFMKGEFGRTFHCPGRPMMGQELSTGYPRADDALPTRFYLFQHLTPQTTVGKDAYEESNPEIFIRRHSMLTKELVEMMRRVEHFQTCGLSVFAFHTWFYNNHEANKVAPMQTADRLRLAYEPVLASAELWGRHFYAGDTLATAVTLVNDSEGFASLENAKVIAQVVGDDGRVLASKEINYGSVDYYDAVKKPLEIRVPEKLGEARVDGKLVLRVFDGKKQLSKNEYEVILAERDWSFVKANRTVKRVVLGSDAKAQALLKRYGDEFQTVKSVAGIGKSKAVLVVCDAASVPDYKQIKTFVEQGGNALLLNNGQAVADLFPEQVKTYTPYRHEIVTMNRKSHPVFDGLEPLDVAWFSDETEVPYAATGRFGLDRLNNNVTAVAETLQWHGYIKGEGRNEKYRKIGGSPMFELNLGKGTVFVSELRTDAIEFDPIDGRVIANILNYDFGFNR</sequence>
<feature type="chain" id="PRO_5025470933" evidence="4">
    <location>
        <begin position="19"/>
        <end position="1400"/>
    </location>
</feature>
<dbReference type="InterPro" id="IPR051913">
    <property type="entry name" value="GH2_Domain-Containing"/>
</dbReference>
<dbReference type="Pfam" id="PF02836">
    <property type="entry name" value="Glyco_hydro_2_C"/>
    <property type="match status" value="1"/>
</dbReference>
<evidence type="ECO:0000313" key="8">
    <source>
        <dbReference type="EMBL" id="VGO21988.1"/>
    </source>
</evidence>
<evidence type="ECO:0000256" key="1">
    <source>
        <dbReference type="ARBA" id="ARBA00007401"/>
    </source>
</evidence>
<dbReference type="PANTHER" id="PTHR42732">
    <property type="entry name" value="BETA-GALACTOSIDASE"/>
    <property type="match status" value="1"/>
</dbReference>
<evidence type="ECO:0000259" key="6">
    <source>
        <dbReference type="Pfam" id="PF02836"/>
    </source>
</evidence>
<accession>A0A6C2UP64</accession>